<proteinExistence type="predicted"/>
<evidence type="ECO:0000259" key="1">
    <source>
        <dbReference type="PROSITE" id="PS50835"/>
    </source>
</evidence>
<dbReference type="SMART" id="SM00407">
    <property type="entry name" value="IGc1"/>
    <property type="match status" value="1"/>
</dbReference>
<dbReference type="PROSITE" id="PS50835">
    <property type="entry name" value="IG_LIKE"/>
    <property type="match status" value="1"/>
</dbReference>
<evidence type="ECO:0000313" key="2">
    <source>
        <dbReference type="Ensembl" id="ENSCCRP00015059271.1"/>
    </source>
</evidence>
<protein>
    <recommendedName>
        <fullName evidence="1">Ig-like domain-containing protein</fullName>
    </recommendedName>
</protein>
<organism evidence="2 3">
    <name type="scientific">Cyprinus carpio</name>
    <name type="common">Common carp</name>
    <dbReference type="NCBI Taxonomy" id="7962"/>
    <lineage>
        <taxon>Eukaryota</taxon>
        <taxon>Metazoa</taxon>
        <taxon>Chordata</taxon>
        <taxon>Craniata</taxon>
        <taxon>Vertebrata</taxon>
        <taxon>Euteleostomi</taxon>
        <taxon>Actinopterygii</taxon>
        <taxon>Neopterygii</taxon>
        <taxon>Teleostei</taxon>
        <taxon>Ostariophysi</taxon>
        <taxon>Cypriniformes</taxon>
        <taxon>Cyprinidae</taxon>
        <taxon>Cyprininae</taxon>
        <taxon>Cyprinus</taxon>
    </lineage>
</organism>
<dbReference type="Pfam" id="PF07654">
    <property type="entry name" value="C1-set"/>
    <property type="match status" value="1"/>
</dbReference>
<dbReference type="Gene3D" id="2.60.40.10">
    <property type="entry name" value="Immunoglobulins"/>
    <property type="match status" value="1"/>
</dbReference>
<name>A0A8C1W3U1_CYPCA</name>
<dbReference type="InterPro" id="IPR007110">
    <property type="entry name" value="Ig-like_dom"/>
</dbReference>
<dbReference type="AlphaFoldDB" id="A0A8C1W3U1"/>
<evidence type="ECO:0000313" key="3">
    <source>
        <dbReference type="Proteomes" id="UP000694700"/>
    </source>
</evidence>
<reference evidence="2" key="1">
    <citation type="submission" date="2025-08" db="UniProtKB">
        <authorList>
            <consortium name="Ensembl"/>
        </authorList>
    </citation>
    <scope>IDENTIFICATION</scope>
</reference>
<accession>A0A8C1W3U1</accession>
<dbReference type="Ensembl" id="ENSCCRT00015061221.1">
    <property type="protein sequence ID" value="ENSCCRP00015059271.1"/>
    <property type="gene ID" value="ENSCCRG00015024299.1"/>
</dbReference>
<dbReference type="InterPro" id="IPR036179">
    <property type="entry name" value="Ig-like_dom_sf"/>
</dbReference>
<dbReference type="InterPro" id="IPR013783">
    <property type="entry name" value="Ig-like_fold"/>
</dbReference>
<sequence>MIYFYLCIIFGQSIQITIFLATLVCLAEDISVALVHVSWSVNVTEGVFTGSAEQQPDKKFKMSSYLSIESSEWDKDTQLTCEATAASKTTSKSIKKSDCRD</sequence>
<dbReference type="Proteomes" id="UP000694700">
    <property type="component" value="Unplaced"/>
</dbReference>
<dbReference type="InterPro" id="IPR003597">
    <property type="entry name" value="Ig_C1-set"/>
</dbReference>
<feature type="domain" description="Ig-like" evidence="1">
    <location>
        <begin position="11"/>
        <end position="91"/>
    </location>
</feature>
<dbReference type="SUPFAM" id="SSF48726">
    <property type="entry name" value="Immunoglobulin"/>
    <property type="match status" value="1"/>
</dbReference>